<dbReference type="SMART" id="SM00849">
    <property type="entry name" value="Lactamase_B"/>
    <property type="match status" value="1"/>
</dbReference>
<dbReference type="PANTHER" id="PTHR47619:SF1">
    <property type="entry name" value="EXODEOXYRIBONUCLEASE WALJ"/>
    <property type="match status" value="1"/>
</dbReference>
<name>A0A9D1Y683_9FIRM</name>
<comment type="caution">
    <text evidence="2">The sequence shown here is derived from an EMBL/GenBank/DDBJ whole genome shotgun (WGS) entry which is preliminary data.</text>
</comment>
<organism evidence="2 3">
    <name type="scientific">Candidatus Flavonifractor merdigallinarum</name>
    <dbReference type="NCBI Taxonomy" id="2838589"/>
    <lineage>
        <taxon>Bacteria</taxon>
        <taxon>Bacillati</taxon>
        <taxon>Bacillota</taxon>
        <taxon>Clostridia</taxon>
        <taxon>Eubacteriales</taxon>
        <taxon>Oscillospiraceae</taxon>
        <taxon>Flavonifractor</taxon>
    </lineage>
</organism>
<reference evidence="2" key="2">
    <citation type="submission" date="2021-04" db="EMBL/GenBank/DDBJ databases">
        <authorList>
            <person name="Gilroy R."/>
        </authorList>
    </citation>
    <scope>NUCLEOTIDE SEQUENCE</scope>
    <source>
        <strain evidence="2">ChiBcec16_6824</strain>
    </source>
</reference>
<dbReference type="SUPFAM" id="SSF56281">
    <property type="entry name" value="Metallo-hydrolase/oxidoreductase"/>
    <property type="match status" value="1"/>
</dbReference>
<dbReference type="InterPro" id="IPR036866">
    <property type="entry name" value="RibonucZ/Hydroxyglut_hydro"/>
</dbReference>
<proteinExistence type="predicted"/>
<dbReference type="EMBL" id="DXDX01000003">
    <property type="protein sequence ID" value="HIY20290.1"/>
    <property type="molecule type" value="Genomic_DNA"/>
</dbReference>
<evidence type="ECO:0000313" key="3">
    <source>
        <dbReference type="Proteomes" id="UP000823868"/>
    </source>
</evidence>
<feature type="domain" description="Metallo-beta-lactamase" evidence="1">
    <location>
        <begin position="12"/>
        <end position="191"/>
    </location>
</feature>
<protein>
    <submittedName>
        <fullName evidence="2">MBL fold metallo-hydrolase</fullName>
    </submittedName>
</protein>
<dbReference type="InterPro" id="IPR052533">
    <property type="entry name" value="WalJ/YycJ-like"/>
</dbReference>
<accession>A0A9D1Y683</accession>
<dbReference type="Pfam" id="PF12706">
    <property type="entry name" value="Lactamase_B_2"/>
    <property type="match status" value="1"/>
</dbReference>
<dbReference type="Gene3D" id="3.60.15.10">
    <property type="entry name" value="Ribonuclease Z/Hydroxyacylglutathione hydrolase-like"/>
    <property type="match status" value="1"/>
</dbReference>
<sequence length="262" mass="27439">MLTLTTLASGSSGNCALVSDGNTHVLIDAGISARRITTALKALGIAPQSLSGVLVTHEHTDHISGLATLTKQLDMPLYASGGTARAMGRKLPLPEGRVRTFRPGETFSIGALEVETFPTPHDAAESTGYAISAGGRKAAVVTDLGYVTAAVEQGIRGAHLLLAEANYEPEWLQCGPYPAYVKARIQGERGHLSNRAGAELACLGAEAGAATVVLAHLSRENNTPQRAYDIVRGALERRGAVIGQDVRLEVAPRDCTGTTYTV</sequence>
<evidence type="ECO:0000259" key="1">
    <source>
        <dbReference type="SMART" id="SM00849"/>
    </source>
</evidence>
<reference evidence="2" key="1">
    <citation type="journal article" date="2021" name="PeerJ">
        <title>Extensive microbial diversity within the chicken gut microbiome revealed by metagenomics and culture.</title>
        <authorList>
            <person name="Gilroy R."/>
            <person name="Ravi A."/>
            <person name="Getino M."/>
            <person name="Pursley I."/>
            <person name="Horton D.L."/>
            <person name="Alikhan N.F."/>
            <person name="Baker D."/>
            <person name="Gharbi K."/>
            <person name="Hall N."/>
            <person name="Watson M."/>
            <person name="Adriaenssens E.M."/>
            <person name="Foster-Nyarko E."/>
            <person name="Jarju S."/>
            <person name="Secka A."/>
            <person name="Antonio M."/>
            <person name="Oren A."/>
            <person name="Chaudhuri R.R."/>
            <person name="La Ragione R."/>
            <person name="Hildebrand F."/>
            <person name="Pallen M.J."/>
        </authorList>
    </citation>
    <scope>NUCLEOTIDE SEQUENCE</scope>
    <source>
        <strain evidence="2">ChiBcec16_6824</strain>
    </source>
</reference>
<dbReference type="PANTHER" id="PTHR47619">
    <property type="entry name" value="METALLO-HYDROLASE YYCJ-RELATED"/>
    <property type="match status" value="1"/>
</dbReference>
<dbReference type="InterPro" id="IPR001279">
    <property type="entry name" value="Metallo-B-lactamas"/>
</dbReference>
<evidence type="ECO:0000313" key="2">
    <source>
        <dbReference type="EMBL" id="HIY20290.1"/>
    </source>
</evidence>
<gene>
    <name evidence="2" type="ORF">H9841_00120</name>
</gene>
<dbReference type="AlphaFoldDB" id="A0A9D1Y683"/>
<dbReference type="Proteomes" id="UP000823868">
    <property type="component" value="Unassembled WGS sequence"/>
</dbReference>